<comment type="similarity">
    <text evidence="1">Belongs to the peptidase S26 family.</text>
</comment>
<dbReference type="CDD" id="cd06530">
    <property type="entry name" value="S26_SPase_I"/>
    <property type="match status" value="1"/>
</dbReference>
<organism evidence="5">
    <name type="scientific">mine drainage metagenome</name>
    <dbReference type="NCBI Taxonomy" id="410659"/>
    <lineage>
        <taxon>unclassified sequences</taxon>
        <taxon>metagenomes</taxon>
        <taxon>ecological metagenomes</taxon>
    </lineage>
</organism>
<dbReference type="PANTHER" id="PTHR43390:SF1">
    <property type="entry name" value="CHLOROPLAST PROCESSING PEPTIDASE"/>
    <property type="match status" value="1"/>
</dbReference>
<dbReference type="PANTHER" id="PTHR43390">
    <property type="entry name" value="SIGNAL PEPTIDASE I"/>
    <property type="match status" value="1"/>
</dbReference>
<protein>
    <submittedName>
        <fullName evidence="5">Signal peptidase I</fullName>
        <ecNumber evidence="5">3.4.21.89</ecNumber>
    </submittedName>
</protein>
<evidence type="ECO:0000256" key="2">
    <source>
        <dbReference type="ARBA" id="ARBA00022801"/>
    </source>
</evidence>
<dbReference type="GO" id="GO:0009003">
    <property type="term" value="F:signal peptidase activity"/>
    <property type="evidence" value="ECO:0007669"/>
    <property type="project" value="UniProtKB-EC"/>
</dbReference>
<dbReference type="InterPro" id="IPR019533">
    <property type="entry name" value="Peptidase_S26"/>
</dbReference>
<sequence length="197" mass="22300">MTENAGPTNETGGMEAGNAPPSVGAGGRSGPWMLWVRDVCFSVCASVLIITFLYQPVRVEGTSMLPRLEDHDRLFINKFVYHFEAIERDDVVVFHYPRNPKLSYIKRVIAIPGDRVEIRDGQVMVNGRAIDEPYVPEEYRDTRSMDARVVPQGEYFVLGDHRSIASDSRDFGMVARGLIYGKAEFVYWPRRDVGVVR</sequence>
<dbReference type="GO" id="GO:0016020">
    <property type="term" value="C:membrane"/>
    <property type="evidence" value="ECO:0007669"/>
    <property type="project" value="InterPro"/>
</dbReference>
<dbReference type="Pfam" id="PF10502">
    <property type="entry name" value="Peptidase_S26"/>
    <property type="match status" value="1"/>
</dbReference>
<feature type="region of interest" description="Disordered" evidence="3">
    <location>
        <begin position="1"/>
        <end position="23"/>
    </location>
</feature>
<feature type="domain" description="Peptidase S26" evidence="4">
    <location>
        <begin position="34"/>
        <end position="188"/>
    </location>
</feature>
<dbReference type="Gene3D" id="2.10.109.10">
    <property type="entry name" value="Umud Fragment, subunit A"/>
    <property type="match status" value="1"/>
</dbReference>
<dbReference type="NCBIfam" id="TIGR02227">
    <property type="entry name" value="sigpep_I_bact"/>
    <property type="match status" value="1"/>
</dbReference>
<name>E6QIH6_9ZZZZ</name>
<dbReference type="PRINTS" id="PR00727">
    <property type="entry name" value="LEADERPTASE"/>
</dbReference>
<dbReference type="EC" id="3.4.21.89" evidence="5"/>
<dbReference type="GO" id="GO:0004252">
    <property type="term" value="F:serine-type endopeptidase activity"/>
    <property type="evidence" value="ECO:0007669"/>
    <property type="project" value="InterPro"/>
</dbReference>
<dbReference type="InterPro" id="IPR036286">
    <property type="entry name" value="LexA/Signal_pep-like_sf"/>
</dbReference>
<dbReference type="EMBL" id="CABQ01000056">
    <property type="protein sequence ID" value="CBI07042.1"/>
    <property type="molecule type" value="Genomic_DNA"/>
</dbReference>
<feature type="compositionally biased region" description="Polar residues" evidence="3">
    <location>
        <begin position="1"/>
        <end position="11"/>
    </location>
</feature>
<evidence type="ECO:0000256" key="1">
    <source>
        <dbReference type="ARBA" id="ARBA00009370"/>
    </source>
</evidence>
<evidence type="ECO:0000256" key="3">
    <source>
        <dbReference type="SAM" id="MobiDB-lite"/>
    </source>
</evidence>
<dbReference type="PROSITE" id="PS00760">
    <property type="entry name" value="SPASE_I_2"/>
    <property type="match status" value="1"/>
</dbReference>
<keyword evidence="2 5" id="KW-0378">Hydrolase</keyword>
<reference evidence="5" key="1">
    <citation type="submission" date="2009-10" db="EMBL/GenBank/DDBJ databases">
        <title>Diversity of trophic interactions inside an arsenic-rich microbial ecosystem.</title>
        <authorList>
            <person name="Bertin P.N."/>
            <person name="Heinrich-Salmeron A."/>
            <person name="Pelletier E."/>
            <person name="Goulhen-Chollet F."/>
            <person name="Arsene-Ploetze F."/>
            <person name="Gallien S."/>
            <person name="Calteau A."/>
            <person name="Vallenet D."/>
            <person name="Casiot C."/>
            <person name="Chane-Woon-Ming B."/>
            <person name="Giloteaux L."/>
            <person name="Barakat M."/>
            <person name="Bonnefoy V."/>
            <person name="Bruneel O."/>
            <person name="Chandler M."/>
            <person name="Cleiss J."/>
            <person name="Duran R."/>
            <person name="Elbaz-Poulichet F."/>
            <person name="Fonknechten N."/>
            <person name="Lauga B."/>
            <person name="Mornico D."/>
            <person name="Ortet P."/>
            <person name="Schaeffer C."/>
            <person name="Siguier P."/>
            <person name="Alexander Thil Smith A."/>
            <person name="Van Dorsselaer A."/>
            <person name="Weissenbach J."/>
            <person name="Medigue C."/>
            <person name="Le Paslier D."/>
        </authorList>
    </citation>
    <scope>NUCLEOTIDE SEQUENCE</scope>
</reference>
<dbReference type="AlphaFoldDB" id="E6QIH6"/>
<evidence type="ECO:0000259" key="4">
    <source>
        <dbReference type="Pfam" id="PF10502"/>
    </source>
</evidence>
<gene>
    <name evidence="5" type="ORF">CARN6_0348</name>
</gene>
<dbReference type="SUPFAM" id="SSF51306">
    <property type="entry name" value="LexA/Signal peptidase"/>
    <property type="match status" value="1"/>
</dbReference>
<dbReference type="InterPro" id="IPR019757">
    <property type="entry name" value="Pept_S26A_signal_pept_1_Lys-AS"/>
</dbReference>
<comment type="caution">
    <text evidence="5">The sequence shown here is derived from an EMBL/GenBank/DDBJ whole genome shotgun (WGS) entry which is preliminary data.</text>
</comment>
<evidence type="ECO:0000313" key="5">
    <source>
        <dbReference type="EMBL" id="CBI07042.1"/>
    </source>
</evidence>
<accession>E6QIH6</accession>
<dbReference type="GO" id="GO:0006465">
    <property type="term" value="P:signal peptide processing"/>
    <property type="evidence" value="ECO:0007669"/>
    <property type="project" value="InterPro"/>
</dbReference>
<proteinExistence type="inferred from homology"/>
<dbReference type="InterPro" id="IPR000223">
    <property type="entry name" value="Pept_S26A_signal_pept_1"/>
</dbReference>